<evidence type="ECO:0000256" key="3">
    <source>
        <dbReference type="SAM" id="SignalP"/>
    </source>
</evidence>
<dbReference type="AlphaFoldDB" id="A0A1I5E2Z6"/>
<dbReference type="Proteomes" id="UP000199011">
    <property type="component" value="Unassembled WGS sequence"/>
</dbReference>
<accession>A0A1I5E2Z6</accession>
<keyword evidence="2 3" id="KW-0732">Signal</keyword>
<evidence type="ECO:0000313" key="4">
    <source>
        <dbReference type="EMBL" id="SFO05914.1"/>
    </source>
</evidence>
<evidence type="ECO:0000256" key="2">
    <source>
        <dbReference type="ARBA" id="ARBA00022729"/>
    </source>
</evidence>
<organism evidence="4 5">
    <name type="scientific">Xenorhabdus japonica</name>
    <dbReference type="NCBI Taxonomy" id="53341"/>
    <lineage>
        <taxon>Bacteria</taxon>
        <taxon>Pseudomonadati</taxon>
        <taxon>Pseudomonadota</taxon>
        <taxon>Gammaproteobacteria</taxon>
        <taxon>Enterobacterales</taxon>
        <taxon>Morganellaceae</taxon>
        <taxon>Xenorhabdus</taxon>
    </lineage>
</organism>
<feature type="chain" id="PRO_5011779512" description="Type IV secretion system putative lipoprotein virB7" evidence="3">
    <location>
        <begin position="19"/>
        <end position="139"/>
    </location>
</feature>
<reference evidence="5" key="1">
    <citation type="submission" date="2016-10" db="EMBL/GenBank/DDBJ databases">
        <authorList>
            <person name="Varghese N."/>
            <person name="Submissions S."/>
        </authorList>
    </citation>
    <scope>NUCLEOTIDE SEQUENCE [LARGE SCALE GENOMIC DNA]</scope>
    <source>
        <strain evidence="5">DSM 16522</strain>
    </source>
</reference>
<dbReference type="InterPro" id="IPR012640">
    <property type="entry name" value="Membr_lipoprot_lipid_attach_CS"/>
</dbReference>
<dbReference type="STRING" id="53341.SAMN05421579_15219"/>
<feature type="signal peptide" evidence="3">
    <location>
        <begin position="1"/>
        <end position="18"/>
    </location>
</feature>
<dbReference type="EMBL" id="FOVO01000052">
    <property type="protein sequence ID" value="SFO05914.1"/>
    <property type="molecule type" value="Genomic_DNA"/>
</dbReference>
<evidence type="ECO:0000313" key="5">
    <source>
        <dbReference type="Proteomes" id="UP000199011"/>
    </source>
</evidence>
<protein>
    <recommendedName>
        <fullName evidence="1">Type IV secretion system putative lipoprotein virB7</fullName>
    </recommendedName>
</protein>
<dbReference type="Pfam" id="PF08139">
    <property type="entry name" value="LPAM_1"/>
    <property type="match status" value="1"/>
</dbReference>
<dbReference type="PROSITE" id="PS51257">
    <property type="entry name" value="PROKAR_LIPOPROTEIN"/>
    <property type="match status" value="1"/>
</dbReference>
<name>A0A1I5E2Z6_9GAMM</name>
<keyword evidence="5" id="KW-1185">Reference proteome</keyword>
<evidence type="ECO:0000256" key="1">
    <source>
        <dbReference type="ARBA" id="ARBA00017922"/>
    </source>
</evidence>
<proteinExistence type="predicted"/>
<gene>
    <name evidence="4" type="ORF">SAMN05421579_15219</name>
</gene>
<sequence>MKKLIVGLLAVVVLSGCAGQSKEKEPLPKVTVENQRCSSDSECSAMWSNVPEKLELITRMRVDTVSNIYISTYSPSGDRFLGGSAKLVAINDKEKEIQPSFNCLRHMDDYSCQKLTISAINAFNEGMKGAKKLYSSHNK</sequence>